<protein>
    <recommendedName>
        <fullName evidence="4">Glycosyltransferase RgtA/B/C/D-like domain-containing protein</fullName>
    </recommendedName>
</protein>
<feature type="transmembrane region" description="Helical" evidence="1">
    <location>
        <begin position="62"/>
        <end position="82"/>
    </location>
</feature>
<sequence length="586" mass="67020">MLSFWEKLGIGITAGVAGGTWVGFLISLMFGRVVAWPALLAFMVISSWFLVGIKIERPTKIFLITFLGWGAYLVKLFSQMLVEKADGIWAGGSNVWGDWALHIGFVANWLYGNNFPVQNPNFAGVRLAYPFLFDFASAILVKLGLSISGSFEIPGMVFGLVIVVLLFSLTVRITKKQATGAIAVAVFMLSGGLGWIYLVPGQTIFRIPERGVRELTQSYEANIQWVNFVISEMVPQRGIAMGISLALSVFILWWMGEEKDDYRYFLGAGIMAGLVPFFHAHTFMVLIAVSGCLFLTNRKKYWWYFFIPAGIMALPQFAYFMPQVSGYGSGFMRWQPGWTAHVQKDNWIWFWVKNIGLMTILIPISWIDAWKKHRKLFWIYVPFAVVFVAANLWIFQPWENDNSKLLRFWYLASSVLVANWMVSVSEKGWWQKVIVAVLLVLITLSGAIDAGSWLDFEKNKLQMWSRTDIELADRVRELTPETAVFLTNDNHNHWVVDLAGRKIVLGFRGWLWSWGINYSTRENDVRKMFAGDLQTPQLLTQYDIDYVIIGPGEKNNFNASESYYSSRYPLLFDWYGQKIFDVRGQR</sequence>
<feature type="transmembrane region" description="Helical" evidence="1">
    <location>
        <begin position="434"/>
        <end position="454"/>
    </location>
</feature>
<organism evidence="2 3">
    <name type="scientific">Candidatus Nomurabacteria bacterium GW2011_GWA1_46_11</name>
    <dbReference type="NCBI Taxonomy" id="1618732"/>
    <lineage>
        <taxon>Bacteria</taxon>
        <taxon>Candidatus Nomuraibacteriota</taxon>
    </lineage>
</organism>
<gene>
    <name evidence="2" type="ORF">UX31_C0031G0002</name>
</gene>
<feature type="transmembrane region" description="Helical" evidence="1">
    <location>
        <begin position="157"/>
        <end position="174"/>
    </location>
</feature>
<proteinExistence type="predicted"/>
<feature type="transmembrane region" description="Helical" evidence="1">
    <location>
        <begin position="376"/>
        <end position="394"/>
    </location>
</feature>
<accession>A0A0G1QSI4</accession>
<feature type="transmembrane region" description="Helical" evidence="1">
    <location>
        <begin position="262"/>
        <end position="289"/>
    </location>
</feature>
<name>A0A0G1QSI4_9BACT</name>
<feature type="transmembrane region" description="Helical" evidence="1">
    <location>
        <begin position="36"/>
        <end position="55"/>
    </location>
</feature>
<reference evidence="2 3" key="1">
    <citation type="journal article" date="2015" name="Nature">
        <title>rRNA introns, odd ribosomes, and small enigmatic genomes across a large radiation of phyla.</title>
        <authorList>
            <person name="Brown C.T."/>
            <person name="Hug L.A."/>
            <person name="Thomas B.C."/>
            <person name="Sharon I."/>
            <person name="Castelle C.J."/>
            <person name="Singh A."/>
            <person name="Wilkins M.J."/>
            <person name="Williams K.H."/>
            <person name="Banfield J.F."/>
        </authorList>
    </citation>
    <scope>NUCLEOTIDE SEQUENCE [LARGE SCALE GENOMIC DNA]</scope>
</reference>
<dbReference type="EMBL" id="LCLS01000031">
    <property type="protein sequence ID" value="KKU20708.1"/>
    <property type="molecule type" value="Genomic_DNA"/>
</dbReference>
<keyword evidence="1" id="KW-0812">Transmembrane</keyword>
<feature type="transmembrane region" description="Helical" evidence="1">
    <location>
        <begin position="348"/>
        <end position="369"/>
    </location>
</feature>
<feature type="transmembrane region" description="Helical" evidence="1">
    <location>
        <begin position="180"/>
        <end position="200"/>
    </location>
</feature>
<keyword evidence="1" id="KW-0472">Membrane</keyword>
<feature type="transmembrane region" description="Helical" evidence="1">
    <location>
        <begin position="12"/>
        <end position="30"/>
    </location>
</feature>
<evidence type="ECO:0000256" key="1">
    <source>
        <dbReference type="SAM" id="Phobius"/>
    </source>
</evidence>
<keyword evidence="1" id="KW-1133">Transmembrane helix</keyword>
<feature type="transmembrane region" description="Helical" evidence="1">
    <location>
        <begin position="127"/>
        <end position="145"/>
    </location>
</feature>
<dbReference type="Proteomes" id="UP000034107">
    <property type="component" value="Unassembled WGS sequence"/>
</dbReference>
<feature type="transmembrane region" description="Helical" evidence="1">
    <location>
        <begin position="301"/>
        <end position="321"/>
    </location>
</feature>
<evidence type="ECO:0008006" key="4">
    <source>
        <dbReference type="Google" id="ProtNLM"/>
    </source>
</evidence>
<evidence type="ECO:0000313" key="3">
    <source>
        <dbReference type="Proteomes" id="UP000034107"/>
    </source>
</evidence>
<feature type="transmembrane region" description="Helical" evidence="1">
    <location>
        <begin position="406"/>
        <end position="422"/>
    </location>
</feature>
<dbReference type="AlphaFoldDB" id="A0A0G1QSI4"/>
<comment type="caution">
    <text evidence="2">The sequence shown here is derived from an EMBL/GenBank/DDBJ whole genome shotgun (WGS) entry which is preliminary data.</text>
</comment>
<evidence type="ECO:0000313" key="2">
    <source>
        <dbReference type="EMBL" id="KKU20708.1"/>
    </source>
</evidence>
<feature type="transmembrane region" description="Helical" evidence="1">
    <location>
        <begin position="238"/>
        <end position="256"/>
    </location>
</feature>